<dbReference type="SUPFAM" id="SSF55073">
    <property type="entry name" value="Nucleotide cyclase"/>
    <property type="match status" value="1"/>
</dbReference>
<dbReference type="EMBL" id="JACRYT010000012">
    <property type="protein sequence ID" value="MBC6680361.1"/>
    <property type="molecule type" value="Genomic_DNA"/>
</dbReference>
<feature type="domain" description="GGDEF" evidence="1">
    <location>
        <begin position="200"/>
        <end position="330"/>
    </location>
</feature>
<gene>
    <name evidence="2" type="ORF">H9L42_11080</name>
</gene>
<dbReference type="NCBIfam" id="TIGR00254">
    <property type="entry name" value="GGDEF"/>
    <property type="match status" value="1"/>
</dbReference>
<dbReference type="GO" id="GO:0005886">
    <property type="term" value="C:plasma membrane"/>
    <property type="evidence" value="ECO:0007669"/>
    <property type="project" value="TreeGrafter"/>
</dbReference>
<sequence length="333" mass="38523">MNGVSEFCRYLVHEYLENCNYDIFEKHMAPTASVIGTGGTEFFPSLKEFSQAIKNEEKVRAGLVRFTVQKEEIWPQKIGEALYLAIMRIVVREDSPDGRIVCEMEFRVSMILEYKNEWKVLHVHQSSPDPNQAPGEFFPNGMIGSMNQQLKELVEKQTHALREMNEKLQYAVEHDYLTGLYNRAHFEAVVTSILRSCPRNQGVFLMLDVDDFKLCNDKYGHLLGDKVLSVIGKWMEREFSDGIIAHYGGDEFTVFFDKEVKDIGRFSQRMEKALRALRQDPFLKIYGITVSAGIAFRKDEQMFEELYRYADQALYEAKEKGKNSFLIAGEIEK</sequence>
<dbReference type="InterPro" id="IPR029787">
    <property type="entry name" value="Nucleotide_cyclase"/>
</dbReference>
<dbReference type="Pfam" id="PF13474">
    <property type="entry name" value="SnoaL_3"/>
    <property type="match status" value="1"/>
</dbReference>
<protein>
    <submittedName>
        <fullName evidence="2">Diguanylate cyclase</fullName>
    </submittedName>
</protein>
<dbReference type="InterPro" id="IPR037401">
    <property type="entry name" value="SnoaL-like"/>
</dbReference>
<dbReference type="AlphaFoldDB" id="A0A923NLW1"/>
<dbReference type="GO" id="GO:0043709">
    <property type="term" value="P:cell adhesion involved in single-species biofilm formation"/>
    <property type="evidence" value="ECO:0007669"/>
    <property type="project" value="TreeGrafter"/>
</dbReference>
<dbReference type="InterPro" id="IPR000160">
    <property type="entry name" value="GGDEF_dom"/>
</dbReference>
<dbReference type="PANTHER" id="PTHR45138:SF9">
    <property type="entry name" value="DIGUANYLATE CYCLASE DGCM-RELATED"/>
    <property type="match status" value="1"/>
</dbReference>
<dbReference type="RefSeq" id="WP_187303458.1">
    <property type="nucleotide sequence ID" value="NZ_JACRYT010000012.1"/>
</dbReference>
<dbReference type="PANTHER" id="PTHR45138">
    <property type="entry name" value="REGULATORY COMPONENTS OF SENSORY TRANSDUCTION SYSTEM"/>
    <property type="match status" value="1"/>
</dbReference>
<dbReference type="SMART" id="SM00267">
    <property type="entry name" value="GGDEF"/>
    <property type="match status" value="1"/>
</dbReference>
<dbReference type="InterPro" id="IPR043128">
    <property type="entry name" value="Rev_trsase/Diguanyl_cyclase"/>
</dbReference>
<name>A0A923NLW1_9FIRM</name>
<evidence type="ECO:0000313" key="3">
    <source>
        <dbReference type="Proteomes" id="UP000602647"/>
    </source>
</evidence>
<comment type="caution">
    <text evidence="2">The sequence shown here is derived from an EMBL/GenBank/DDBJ whole genome shotgun (WGS) entry which is preliminary data.</text>
</comment>
<organism evidence="2 3">
    <name type="scientific">Zhenpiania hominis</name>
    <dbReference type="NCBI Taxonomy" id="2763644"/>
    <lineage>
        <taxon>Bacteria</taxon>
        <taxon>Bacillati</taxon>
        <taxon>Bacillota</taxon>
        <taxon>Clostridia</taxon>
        <taxon>Peptostreptococcales</taxon>
        <taxon>Anaerovoracaceae</taxon>
        <taxon>Zhenpiania</taxon>
    </lineage>
</organism>
<reference evidence="2" key="1">
    <citation type="submission" date="2020-08" db="EMBL/GenBank/DDBJ databases">
        <title>Genome public.</title>
        <authorList>
            <person name="Liu C."/>
            <person name="Sun Q."/>
        </authorList>
    </citation>
    <scope>NUCLEOTIDE SEQUENCE</scope>
    <source>
        <strain evidence="2">BX12</strain>
    </source>
</reference>
<evidence type="ECO:0000259" key="1">
    <source>
        <dbReference type="PROSITE" id="PS50887"/>
    </source>
</evidence>
<keyword evidence="3" id="KW-1185">Reference proteome</keyword>
<dbReference type="GO" id="GO:1902201">
    <property type="term" value="P:negative regulation of bacterial-type flagellum-dependent cell motility"/>
    <property type="evidence" value="ECO:0007669"/>
    <property type="project" value="TreeGrafter"/>
</dbReference>
<dbReference type="GO" id="GO:0052621">
    <property type="term" value="F:diguanylate cyclase activity"/>
    <property type="evidence" value="ECO:0007669"/>
    <property type="project" value="TreeGrafter"/>
</dbReference>
<accession>A0A923NLW1</accession>
<dbReference type="Gene3D" id="3.30.70.270">
    <property type="match status" value="1"/>
</dbReference>
<dbReference type="CDD" id="cd01949">
    <property type="entry name" value="GGDEF"/>
    <property type="match status" value="1"/>
</dbReference>
<dbReference type="Proteomes" id="UP000602647">
    <property type="component" value="Unassembled WGS sequence"/>
</dbReference>
<dbReference type="Pfam" id="PF00990">
    <property type="entry name" value="GGDEF"/>
    <property type="match status" value="1"/>
</dbReference>
<evidence type="ECO:0000313" key="2">
    <source>
        <dbReference type="EMBL" id="MBC6680361.1"/>
    </source>
</evidence>
<dbReference type="InterPro" id="IPR050469">
    <property type="entry name" value="Diguanylate_Cyclase"/>
</dbReference>
<proteinExistence type="predicted"/>
<dbReference type="PROSITE" id="PS50887">
    <property type="entry name" value="GGDEF"/>
    <property type="match status" value="1"/>
</dbReference>